<accession>A0ABY6Q519</accession>
<dbReference type="Pfam" id="PF12146">
    <property type="entry name" value="Hydrolase_4"/>
    <property type="match status" value="1"/>
</dbReference>
<feature type="domain" description="Serine aminopeptidase S33" evidence="1">
    <location>
        <begin position="22"/>
        <end position="257"/>
    </location>
</feature>
<organism evidence="2 3">
    <name type="scientific">Candidatus Paraluminiphilus aquimaris</name>
    <dbReference type="NCBI Taxonomy" id="2518994"/>
    <lineage>
        <taxon>Bacteria</taxon>
        <taxon>Pseudomonadati</taxon>
        <taxon>Pseudomonadota</taxon>
        <taxon>Gammaproteobacteria</taxon>
        <taxon>Cellvibrionales</taxon>
        <taxon>Halieaceae</taxon>
        <taxon>Candidatus Paraluminiphilus</taxon>
    </lineage>
</organism>
<dbReference type="GO" id="GO:0016787">
    <property type="term" value="F:hydrolase activity"/>
    <property type="evidence" value="ECO:0007669"/>
    <property type="project" value="UniProtKB-KW"/>
</dbReference>
<keyword evidence="2" id="KW-0378">Hydrolase</keyword>
<protein>
    <submittedName>
        <fullName evidence="2">Alpha/beta hydrolase</fullName>
    </submittedName>
</protein>
<evidence type="ECO:0000313" key="2">
    <source>
        <dbReference type="EMBL" id="UZP73762.1"/>
    </source>
</evidence>
<dbReference type="PANTHER" id="PTHR11614">
    <property type="entry name" value="PHOSPHOLIPASE-RELATED"/>
    <property type="match status" value="1"/>
</dbReference>
<dbReference type="InterPro" id="IPR000073">
    <property type="entry name" value="AB_hydrolase_1"/>
</dbReference>
<dbReference type="PRINTS" id="PR00111">
    <property type="entry name" value="ABHYDROLASE"/>
</dbReference>
<reference evidence="2 3" key="1">
    <citation type="submission" date="2019-02" db="EMBL/GenBank/DDBJ databases">
        <title>Halieaceae_genomes.</title>
        <authorList>
            <person name="Li S.-H."/>
        </authorList>
    </citation>
    <scope>NUCLEOTIDE SEQUENCE [LARGE SCALE GENOMIC DNA]</scope>
    <source>
        <strain evidence="2 3">JH123</strain>
    </source>
</reference>
<dbReference type="Proteomes" id="UP001317963">
    <property type="component" value="Chromosome"/>
</dbReference>
<sequence length="278" mass="30014">MDKVTGELSSGLFYRFWPATGQADSVVLISHGLGEHSGRYEHVAAAFNAAGFSVFALDHLGHGHSPGKRAFINRFTDLTEGVSELRAHIAKEMPALPVFLVGHSLGGLIAASVVLSAEQDYEGLIMTGPALGVPTPPPSWQVLLLRVFSALTPGLKALELDANAICRDQAVVEAYVADPLVHHQNIPARMVVSLFDEGASVMSRAQDISLPVLLLHGEADQLTSSAASQEFVETLGSSDKQCTIYEGMYHELFNEPEQDEILSRCCEWISKHLTKGQP</sequence>
<name>A0ABY6Q519_9GAMM</name>
<dbReference type="Gene3D" id="3.40.50.1820">
    <property type="entry name" value="alpha/beta hydrolase"/>
    <property type="match status" value="1"/>
</dbReference>
<dbReference type="InterPro" id="IPR029058">
    <property type="entry name" value="AB_hydrolase_fold"/>
</dbReference>
<evidence type="ECO:0000259" key="1">
    <source>
        <dbReference type="Pfam" id="PF12146"/>
    </source>
</evidence>
<evidence type="ECO:0000313" key="3">
    <source>
        <dbReference type="Proteomes" id="UP001317963"/>
    </source>
</evidence>
<dbReference type="SUPFAM" id="SSF53474">
    <property type="entry name" value="alpha/beta-Hydrolases"/>
    <property type="match status" value="1"/>
</dbReference>
<gene>
    <name evidence="2" type="ORF">E0F26_02960</name>
</gene>
<dbReference type="InterPro" id="IPR051044">
    <property type="entry name" value="MAG_DAG_Lipase"/>
</dbReference>
<dbReference type="InterPro" id="IPR022742">
    <property type="entry name" value="Hydrolase_4"/>
</dbReference>
<proteinExistence type="predicted"/>
<dbReference type="RefSeq" id="WP_279242557.1">
    <property type="nucleotide sequence ID" value="NZ_CP036501.1"/>
</dbReference>
<keyword evidence="3" id="KW-1185">Reference proteome</keyword>
<dbReference type="EMBL" id="CP036501">
    <property type="protein sequence ID" value="UZP73762.1"/>
    <property type="molecule type" value="Genomic_DNA"/>
</dbReference>